<proteinExistence type="inferred from homology"/>
<dbReference type="Gene3D" id="3.40.50.300">
    <property type="entry name" value="P-loop containing nucleotide triphosphate hydrolases"/>
    <property type="match status" value="1"/>
</dbReference>
<sequence length="128" mass="13905">MYNRNTCVRMAQSPGPGPDLTVVLMGRGRSSAGNTILGSERFPTGCGFEPVPAEVVSGSAAVEGCWITVVDTPGFTARDSDEDQLKKRLRMMEEQSDPGPHAVAHISDLISPSLWRIVHHQQIQSNFI</sequence>
<reference evidence="5" key="1">
    <citation type="submission" date="2025-08" db="UniProtKB">
        <authorList>
            <consortium name="Ensembl"/>
        </authorList>
    </citation>
    <scope>IDENTIFICATION</scope>
</reference>
<dbReference type="InterPro" id="IPR006703">
    <property type="entry name" value="G_AIG1"/>
</dbReference>
<dbReference type="Proteomes" id="UP000472276">
    <property type="component" value="Unassembled WGS sequence"/>
</dbReference>
<dbReference type="SUPFAM" id="SSF52540">
    <property type="entry name" value="P-loop containing nucleoside triphosphate hydrolases"/>
    <property type="match status" value="1"/>
</dbReference>
<evidence type="ECO:0000256" key="1">
    <source>
        <dbReference type="ARBA" id="ARBA00008535"/>
    </source>
</evidence>
<evidence type="ECO:0000313" key="6">
    <source>
        <dbReference type="Proteomes" id="UP000472276"/>
    </source>
</evidence>
<protein>
    <recommendedName>
        <fullName evidence="4">AIG1-type G domain-containing protein</fullName>
    </recommendedName>
</protein>
<dbReference type="Ensembl" id="ENSOABT00000035987.2">
    <property type="protein sequence ID" value="ENSOABP00000035017.1"/>
    <property type="gene ID" value="ENSOABG00000016134.2"/>
</dbReference>
<dbReference type="InterPro" id="IPR027417">
    <property type="entry name" value="P-loop_NTPase"/>
</dbReference>
<keyword evidence="6" id="KW-1185">Reference proteome</keyword>
<organism evidence="5 6">
    <name type="scientific">Oreochromis aureus</name>
    <name type="common">Israeli tilapia</name>
    <name type="synonym">Chromis aureus</name>
    <dbReference type="NCBI Taxonomy" id="47969"/>
    <lineage>
        <taxon>Eukaryota</taxon>
        <taxon>Metazoa</taxon>
        <taxon>Chordata</taxon>
        <taxon>Craniata</taxon>
        <taxon>Vertebrata</taxon>
        <taxon>Euteleostomi</taxon>
        <taxon>Actinopterygii</taxon>
        <taxon>Neopterygii</taxon>
        <taxon>Teleostei</taxon>
        <taxon>Neoteleostei</taxon>
        <taxon>Acanthomorphata</taxon>
        <taxon>Ovalentaria</taxon>
        <taxon>Cichlomorphae</taxon>
        <taxon>Cichliformes</taxon>
        <taxon>Cichlidae</taxon>
        <taxon>African cichlids</taxon>
        <taxon>Pseudocrenilabrinae</taxon>
        <taxon>Oreochromini</taxon>
        <taxon>Oreochromis</taxon>
    </lineage>
</organism>
<feature type="domain" description="AIG1-type G" evidence="4">
    <location>
        <begin position="21"/>
        <end position="104"/>
    </location>
</feature>
<dbReference type="PANTHER" id="PTHR10903:SF184">
    <property type="entry name" value="GTP-BINDING PROTEIN A"/>
    <property type="match status" value="1"/>
</dbReference>
<keyword evidence="2" id="KW-0547">Nucleotide-binding</keyword>
<name>A0A668UB41_OREAU</name>
<reference evidence="5" key="2">
    <citation type="submission" date="2025-09" db="UniProtKB">
        <authorList>
            <consortium name="Ensembl"/>
        </authorList>
    </citation>
    <scope>IDENTIFICATION</scope>
</reference>
<dbReference type="GO" id="GO:0005525">
    <property type="term" value="F:GTP binding"/>
    <property type="evidence" value="ECO:0007669"/>
    <property type="project" value="UniProtKB-KW"/>
</dbReference>
<accession>A0A668UB41</accession>
<evidence type="ECO:0000259" key="4">
    <source>
        <dbReference type="Pfam" id="PF04548"/>
    </source>
</evidence>
<keyword evidence="3" id="KW-0342">GTP-binding</keyword>
<dbReference type="AlphaFoldDB" id="A0A668UB41"/>
<comment type="similarity">
    <text evidence="1">Belongs to the TRAFAC class TrmE-Era-EngA-EngB-Septin-like GTPase superfamily. AIG1/Toc34/Toc159-like paraseptin GTPase family. IAN subfamily.</text>
</comment>
<evidence type="ECO:0000256" key="2">
    <source>
        <dbReference type="ARBA" id="ARBA00022741"/>
    </source>
</evidence>
<dbReference type="InterPro" id="IPR045058">
    <property type="entry name" value="GIMA/IAN/Toc"/>
</dbReference>
<evidence type="ECO:0000256" key="3">
    <source>
        <dbReference type="ARBA" id="ARBA00023134"/>
    </source>
</evidence>
<dbReference type="Pfam" id="PF04548">
    <property type="entry name" value="AIG1"/>
    <property type="match status" value="1"/>
</dbReference>
<evidence type="ECO:0000313" key="5">
    <source>
        <dbReference type="Ensembl" id="ENSOABP00000035017.1"/>
    </source>
</evidence>
<dbReference type="PANTHER" id="PTHR10903">
    <property type="entry name" value="GTPASE, IMAP FAMILY MEMBER-RELATED"/>
    <property type="match status" value="1"/>
</dbReference>